<evidence type="ECO:0000256" key="2">
    <source>
        <dbReference type="ARBA" id="ARBA00022741"/>
    </source>
</evidence>
<evidence type="ECO:0000259" key="8">
    <source>
        <dbReference type="PROSITE" id="PS51192"/>
    </source>
</evidence>
<evidence type="ECO:0000256" key="1">
    <source>
        <dbReference type="ARBA" id="ARBA00012552"/>
    </source>
</evidence>
<keyword evidence="3" id="KW-0378">Hydrolase</keyword>
<feature type="region of interest" description="Disordered" evidence="7">
    <location>
        <begin position="386"/>
        <end position="405"/>
    </location>
</feature>
<dbReference type="SMART" id="SM00490">
    <property type="entry name" value="HELICc"/>
    <property type="match status" value="1"/>
</dbReference>
<dbReference type="InterPro" id="IPR027417">
    <property type="entry name" value="P-loop_NTPase"/>
</dbReference>
<dbReference type="PROSITE" id="PS51194">
    <property type="entry name" value="HELICASE_CTER"/>
    <property type="match status" value="1"/>
</dbReference>
<keyword evidence="11" id="KW-1185">Reference proteome</keyword>
<name>A0ABP0WP50_9BRYO</name>
<dbReference type="CDD" id="cd00268">
    <property type="entry name" value="DEADc"/>
    <property type="match status" value="1"/>
</dbReference>
<comment type="catalytic activity">
    <reaction evidence="6">
        <text>ATP + H2O = ADP + phosphate + H(+)</text>
        <dbReference type="Rhea" id="RHEA:13065"/>
        <dbReference type="ChEBI" id="CHEBI:15377"/>
        <dbReference type="ChEBI" id="CHEBI:15378"/>
        <dbReference type="ChEBI" id="CHEBI:30616"/>
        <dbReference type="ChEBI" id="CHEBI:43474"/>
        <dbReference type="ChEBI" id="CHEBI:456216"/>
        <dbReference type="EC" id="3.6.4.13"/>
    </reaction>
</comment>
<evidence type="ECO:0000256" key="3">
    <source>
        <dbReference type="ARBA" id="ARBA00022801"/>
    </source>
</evidence>
<evidence type="ECO:0000256" key="4">
    <source>
        <dbReference type="ARBA" id="ARBA00022806"/>
    </source>
</evidence>
<dbReference type="InterPro" id="IPR001650">
    <property type="entry name" value="Helicase_C-like"/>
</dbReference>
<dbReference type="InterPro" id="IPR044742">
    <property type="entry name" value="DEAD/DEAH_RhlB"/>
</dbReference>
<dbReference type="EMBL" id="OZ020097">
    <property type="protein sequence ID" value="CAK9268640.1"/>
    <property type="molecule type" value="Genomic_DNA"/>
</dbReference>
<dbReference type="SUPFAM" id="SSF52540">
    <property type="entry name" value="P-loop containing nucleoside triphosphate hydrolases"/>
    <property type="match status" value="1"/>
</dbReference>
<sequence>MALMLLPMRGGSSSLNLCTHSTLTQLLVAPSRSLFFCFSLTLSKPFVHDAATSTSTSLSLTRLDDVVEKASRYREKLRCRAAVRPTPIDTKSFPFAEKKFGALEVSSRVLQRLKEERLEVPTDVQVAAIPTLLDGHDAALQSYTGSGKTLAYLLPILSKIGPLRQLEEGEAAMMDDAVNKSGIEAVIVVPSRELGMQIVREAERILGPNYKKIVQQLIGGANQKRQEEALKRNKPIIVIGTPGRISEISRAGKLHTHGCKFLVLDEADQLLSIKFRGDMRRILEHVGQRRDAAAVANSEERSSVDGESIDMRPGLDEPSGSTMAASSSSASSSMLRSARKRVERQTVLVSATMPPAVLRAAAVWGHRPLLIRATSIIEVEAPGSNYPYQSESSSDSSADLQGARESLPPNLDHSYVIAPLRHHVDILRKCIHALNARSVIVFMNHSRRLRDVEFKLQARGISAGTLHGELNKMERANILTSFRNGKLRVLLTSEVGARGLDVPNCDLAVNLELPTDGAHYAHRGGRSGRLGRKGTVVSVCEAAEEFVMKKFERQLDISITKMELSEGRLVKYGAERGETSRQFARI</sequence>
<dbReference type="EC" id="3.6.4.13" evidence="1"/>
<dbReference type="PROSITE" id="PS51192">
    <property type="entry name" value="HELICASE_ATP_BIND_1"/>
    <property type="match status" value="1"/>
</dbReference>
<dbReference type="InterPro" id="IPR050547">
    <property type="entry name" value="DEAD_box_RNA_helicases"/>
</dbReference>
<keyword evidence="4" id="KW-0347">Helicase</keyword>
<dbReference type="Proteomes" id="UP001497444">
    <property type="component" value="Chromosome 2"/>
</dbReference>
<feature type="compositionally biased region" description="Low complexity" evidence="7">
    <location>
        <begin position="319"/>
        <end position="336"/>
    </location>
</feature>
<dbReference type="PANTHER" id="PTHR47963">
    <property type="entry name" value="DEAD-BOX ATP-DEPENDENT RNA HELICASE 47, MITOCHONDRIAL"/>
    <property type="match status" value="1"/>
</dbReference>
<feature type="domain" description="Helicase C-terminal" evidence="9">
    <location>
        <begin position="426"/>
        <end position="570"/>
    </location>
</feature>
<evidence type="ECO:0000313" key="11">
    <source>
        <dbReference type="Proteomes" id="UP001497444"/>
    </source>
</evidence>
<reference evidence="10 11" key="1">
    <citation type="submission" date="2024-02" db="EMBL/GenBank/DDBJ databases">
        <authorList>
            <consortium name="ELIXIR-Norway"/>
            <consortium name="Elixir Norway"/>
        </authorList>
    </citation>
    <scope>NUCLEOTIDE SEQUENCE [LARGE SCALE GENOMIC DNA]</scope>
</reference>
<proteinExistence type="predicted"/>
<evidence type="ECO:0000256" key="7">
    <source>
        <dbReference type="SAM" id="MobiDB-lite"/>
    </source>
</evidence>
<evidence type="ECO:0000313" key="10">
    <source>
        <dbReference type="EMBL" id="CAK9268640.1"/>
    </source>
</evidence>
<organism evidence="10 11">
    <name type="scientific">Sphagnum jensenii</name>
    <dbReference type="NCBI Taxonomy" id="128206"/>
    <lineage>
        <taxon>Eukaryota</taxon>
        <taxon>Viridiplantae</taxon>
        <taxon>Streptophyta</taxon>
        <taxon>Embryophyta</taxon>
        <taxon>Bryophyta</taxon>
        <taxon>Sphagnophytina</taxon>
        <taxon>Sphagnopsida</taxon>
        <taxon>Sphagnales</taxon>
        <taxon>Sphagnaceae</taxon>
        <taxon>Sphagnum</taxon>
    </lineage>
</organism>
<feature type="domain" description="Helicase ATP-binding" evidence="8">
    <location>
        <begin position="129"/>
        <end position="371"/>
    </location>
</feature>
<dbReference type="Pfam" id="PF00270">
    <property type="entry name" value="DEAD"/>
    <property type="match status" value="1"/>
</dbReference>
<feature type="compositionally biased region" description="Basic and acidic residues" evidence="7">
    <location>
        <begin position="294"/>
        <end position="315"/>
    </location>
</feature>
<dbReference type="InterPro" id="IPR011545">
    <property type="entry name" value="DEAD/DEAH_box_helicase_dom"/>
</dbReference>
<dbReference type="InterPro" id="IPR014001">
    <property type="entry name" value="Helicase_ATP-bd"/>
</dbReference>
<dbReference type="Gene3D" id="3.40.50.300">
    <property type="entry name" value="P-loop containing nucleotide triphosphate hydrolases"/>
    <property type="match status" value="2"/>
</dbReference>
<keyword evidence="2" id="KW-0547">Nucleotide-binding</keyword>
<dbReference type="SMART" id="SM00487">
    <property type="entry name" value="DEXDc"/>
    <property type="match status" value="1"/>
</dbReference>
<evidence type="ECO:0000256" key="6">
    <source>
        <dbReference type="ARBA" id="ARBA00047984"/>
    </source>
</evidence>
<keyword evidence="5" id="KW-0067">ATP-binding</keyword>
<evidence type="ECO:0000259" key="9">
    <source>
        <dbReference type="PROSITE" id="PS51194"/>
    </source>
</evidence>
<dbReference type="Pfam" id="PF00271">
    <property type="entry name" value="Helicase_C"/>
    <property type="match status" value="1"/>
</dbReference>
<evidence type="ECO:0000256" key="5">
    <source>
        <dbReference type="ARBA" id="ARBA00022840"/>
    </source>
</evidence>
<dbReference type="PANTHER" id="PTHR47963:SF3">
    <property type="entry name" value="DEAD-BOX ATP-DEPENDENT RNA HELICASE 47, MITOCHONDRIAL"/>
    <property type="match status" value="1"/>
</dbReference>
<gene>
    <name evidence="10" type="ORF">CSSPJE1EN1_LOCUS14118</name>
</gene>
<accession>A0ABP0WP50</accession>
<feature type="region of interest" description="Disordered" evidence="7">
    <location>
        <begin position="294"/>
        <end position="337"/>
    </location>
</feature>
<protein>
    <recommendedName>
        <fullName evidence="1">RNA helicase</fullName>
        <ecNumber evidence="1">3.6.4.13</ecNumber>
    </recommendedName>
</protein>